<keyword evidence="1" id="KW-1133">Transmembrane helix</keyword>
<evidence type="ECO:0000313" key="2">
    <source>
        <dbReference type="EMBL" id="CAA9347981.1"/>
    </source>
</evidence>
<keyword evidence="1 2" id="KW-0812">Transmembrane</keyword>
<name>A0A6J4M3H0_9ACTN</name>
<dbReference type="EMBL" id="CADCUI010000031">
    <property type="protein sequence ID" value="CAA9347981.1"/>
    <property type="molecule type" value="Genomic_DNA"/>
</dbReference>
<keyword evidence="1" id="KW-0472">Membrane</keyword>
<proteinExistence type="predicted"/>
<reference evidence="2" key="1">
    <citation type="submission" date="2020-02" db="EMBL/GenBank/DDBJ databases">
        <authorList>
            <person name="Meier V. D."/>
        </authorList>
    </citation>
    <scope>NUCLEOTIDE SEQUENCE</scope>
    <source>
        <strain evidence="2">AVDCRST_MAG34</strain>
    </source>
</reference>
<feature type="transmembrane region" description="Helical" evidence="1">
    <location>
        <begin position="20"/>
        <end position="39"/>
    </location>
</feature>
<gene>
    <name evidence="2" type="ORF">AVDCRST_MAG34-1370</name>
</gene>
<evidence type="ECO:0000256" key="1">
    <source>
        <dbReference type="SAM" id="Phobius"/>
    </source>
</evidence>
<protein>
    <submittedName>
        <fullName evidence="2">FIG01105974: Probable conserved alanine rich transmembrane protein</fullName>
    </submittedName>
</protein>
<dbReference type="Pfam" id="PF11292">
    <property type="entry name" value="DUF3093"/>
    <property type="match status" value="1"/>
</dbReference>
<sequence>MPAARGARDYVETLRVPLRWWAFTTMLWASMLLAMLAALPPAVALSLAAALAGLLVLALVGYGGARVSLVDGVFSAGRARIPVTFLREPEPLDAQATRRVAGVEADARAYLLLRPYVATSVRVLLTDPADPTPYWLVSTRHPGLLADELSAAIAAAG</sequence>
<dbReference type="AlphaFoldDB" id="A0A6J4M3H0"/>
<dbReference type="InterPro" id="IPR021443">
    <property type="entry name" value="DUF3093"/>
</dbReference>
<feature type="transmembrane region" description="Helical" evidence="1">
    <location>
        <begin position="45"/>
        <end position="65"/>
    </location>
</feature>
<organism evidence="2">
    <name type="scientific">uncultured Nocardioidaceae bacterium</name>
    <dbReference type="NCBI Taxonomy" id="253824"/>
    <lineage>
        <taxon>Bacteria</taxon>
        <taxon>Bacillati</taxon>
        <taxon>Actinomycetota</taxon>
        <taxon>Actinomycetes</taxon>
        <taxon>Propionibacteriales</taxon>
        <taxon>Nocardioidaceae</taxon>
        <taxon>environmental samples</taxon>
    </lineage>
</organism>
<accession>A0A6J4M3H0</accession>